<proteinExistence type="predicted"/>
<sequence>MNPRMQAVAAAFQFLSRFPVKAQLDYSTELFRRSTRFYPLVGAAIGAAVWCFAAAASYL</sequence>
<evidence type="ECO:0000313" key="2">
    <source>
        <dbReference type="EMBL" id="MED5021053.1"/>
    </source>
</evidence>
<keyword evidence="1" id="KW-0472">Membrane</keyword>
<dbReference type="Proteomes" id="UP001343257">
    <property type="component" value="Unassembled WGS sequence"/>
</dbReference>
<protein>
    <submittedName>
        <fullName evidence="2">Adenosylcobinamide-GDP ribazoletransferase</fullName>
        <ecNumber evidence="2">2.7.8.26</ecNumber>
    </submittedName>
</protein>
<keyword evidence="1" id="KW-1133">Transmembrane helix</keyword>
<dbReference type="EC" id="2.7.8.26" evidence="2"/>
<evidence type="ECO:0000256" key="1">
    <source>
        <dbReference type="SAM" id="Phobius"/>
    </source>
</evidence>
<name>A0ABU6Q1Q1_9BACL</name>
<dbReference type="RefSeq" id="WP_328282446.1">
    <property type="nucleotide sequence ID" value="NZ_JARTLD010000107.1"/>
</dbReference>
<comment type="caution">
    <text evidence="2">The sequence shown here is derived from an EMBL/GenBank/DDBJ whole genome shotgun (WGS) entry which is preliminary data.</text>
</comment>
<dbReference type="InterPro" id="IPR003805">
    <property type="entry name" value="CobS"/>
</dbReference>
<organism evidence="2 3">
    <name type="scientific">Paenibacillus chibensis</name>
    <dbReference type="NCBI Taxonomy" id="59846"/>
    <lineage>
        <taxon>Bacteria</taxon>
        <taxon>Bacillati</taxon>
        <taxon>Bacillota</taxon>
        <taxon>Bacilli</taxon>
        <taxon>Bacillales</taxon>
        <taxon>Paenibacillaceae</taxon>
        <taxon>Paenibacillus</taxon>
    </lineage>
</organism>
<accession>A0ABU6Q1Q1</accession>
<keyword evidence="3" id="KW-1185">Reference proteome</keyword>
<gene>
    <name evidence="2" type="ORF">P9847_27700</name>
</gene>
<dbReference type="Pfam" id="PF02654">
    <property type="entry name" value="CobS"/>
    <property type="match status" value="1"/>
</dbReference>
<feature type="transmembrane region" description="Helical" evidence="1">
    <location>
        <begin position="38"/>
        <end position="58"/>
    </location>
</feature>
<reference evidence="2 3" key="1">
    <citation type="submission" date="2023-03" db="EMBL/GenBank/DDBJ databases">
        <title>Bacillus Genome Sequencing.</title>
        <authorList>
            <person name="Dunlap C."/>
        </authorList>
    </citation>
    <scope>NUCLEOTIDE SEQUENCE [LARGE SCALE GENOMIC DNA]</scope>
    <source>
        <strain evidence="2 3">NRS-52</strain>
    </source>
</reference>
<evidence type="ECO:0000313" key="3">
    <source>
        <dbReference type="Proteomes" id="UP001343257"/>
    </source>
</evidence>
<feature type="non-terminal residue" evidence="2">
    <location>
        <position position="59"/>
    </location>
</feature>
<dbReference type="GO" id="GO:0051073">
    <property type="term" value="F:adenosylcobinamide-GDP ribazoletransferase activity"/>
    <property type="evidence" value="ECO:0007669"/>
    <property type="project" value="UniProtKB-EC"/>
</dbReference>
<keyword evidence="2" id="KW-0808">Transferase</keyword>
<keyword evidence="1" id="KW-0812">Transmembrane</keyword>
<dbReference type="EMBL" id="JARTLD010000107">
    <property type="protein sequence ID" value="MED5021053.1"/>
    <property type="molecule type" value="Genomic_DNA"/>
</dbReference>